<dbReference type="FunCoup" id="A0A482WY98">
    <property type="interactions" value="214"/>
</dbReference>
<keyword evidence="4 8" id="KW-0175">Coiled coil</keyword>
<dbReference type="InterPro" id="IPR027417">
    <property type="entry name" value="P-loop_NTPase"/>
</dbReference>
<feature type="binding site" evidence="7">
    <location>
        <begin position="93"/>
        <end position="100"/>
    </location>
    <ligand>
        <name>ATP</name>
        <dbReference type="ChEBI" id="CHEBI:30616"/>
    </ligand>
</feature>
<dbReference type="SMR" id="A0A482WY98"/>
<feature type="coiled-coil region" evidence="8">
    <location>
        <begin position="2232"/>
        <end position="2284"/>
    </location>
</feature>
<protein>
    <recommendedName>
        <fullName evidence="10">Kinesin motor domain-containing protein</fullName>
    </recommendedName>
</protein>
<dbReference type="InterPro" id="IPR036961">
    <property type="entry name" value="Kinesin_motor_dom_sf"/>
</dbReference>
<feature type="compositionally biased region" description="Basic residues" evidence="9">
    <location>
        <begin position="411"/>
        <end position="426"/>
    </location>
</feature>
<sequence>MTSNNMSDKIKVAIRVRPLIEREKVDGLPLRWITKNNKIYQIDPATGKSKGDAFTFDHIFDASESNKQVFDTIIKPIIDASMQGFNGTVFAYGQTSSGKTFTMSGDPKCLGIIQMAINYIFYSIENTPRREFLLRVSYMEIYNEKVNDLLDLSKKNLKIQEDCNGQVIVCDVEERVCKNSTEVLEEKLKGDKNRRIGETNMNERSSRSHTIFRIILESRSTDDDDGAVKVSHLNLVDLAGSERSGQSGATGDRFKEGCHINMSLTTLGIVINQLSDIQEGQNQFINFRDSKLTRLLQSSLGGNAMTVIVCAVTPAAEEQTQNTLSFASRAKKINNKPILNEVLSESALIKRYLRQIAKLNQELEVVKQKSGMSEVEAISNQLKEKEEINKVLNERISRLKEALIVSSSSPVRKRQKVMPREKRRHSWSGLSGGGGRGRMSLSGQINTLTTIEEQSPSAHAISPPQANSTRLDDTMCPFEKFELELMRDRKVDFSDMVEDTKDSIIEESTITETPVAHTIGNRDKSVDLTLVSQGRATPRNEGTPPFVLRQRLNTMSSFVEDFVKEYDELREFTTLEKQFHTEEINTIIEGLKQENTSLKKDLEKSEEKRRETEAKLEAADDKITSLENELFTYKGNILEMEDKLLKNSDDNLLKELAELKEMNAKIEAELITKAADFQKLKEQADQVNTNYVKVTAEKDKLQSDMRELIKKVTELETMNSDLEVTLDHKSRKSIERETELENELKAAWQALESREKMMRKDIIDKECLPKVRIEETVDANCKSAEDKIDGTVTDSSPAESTENDTSLDAASKSTESTDNCLTPVQKNNVEPSDNTFNNTTIDLNATVEATERSNFVACDATFSNISILSPTEASDPLKSFCLSESMIPVEIAAEEDDDAVSQINTSAIENKMLIEDLCEMLGDKDDLKQKIAEMKSEAANILKQYEDKKCDLIRMTEEISSYEAFIDSVKQALNLNDDQKSLVDIEKEINNLKQSKDDMEASCQTEINKLQTELDRTRGFEQVVVELSKLVDNDSSSDSDSSSLSKKISDLIQCRTSLLSKLTSIAFEKPHEKITEDDLVDRIQSLSAERDRLSESYRKLSEDYELECSRQLDNQENYDLLNDKLMNLLKALDITYSEKPIEFSLDDAEELRIDASNAKEYSRQIIDLHKLIGEEYDLDELSCEVVKNAIVNQVRSIDELKEQMDTLASKHAECATENEGLKLKLEEKTTVLNHLINSIQTGIDATCTEDNVLDCMEAINKELTQIRSSLKEHSSKVTDNEGIKDNLQKDIDVLLEKVEKFESFITNTHSLLKGESDEIDQDIDEKSKTILLSIENSKELELQIEKLRGEVLSLVKHKEILEKVFEILSENSNATFSIENIVDEMTNYKSEFVDMQDKMNKLEDCQKRILELENEILENVKRSTGLSEILERIRCEMNMAEDKTVESLPDLIVEMKNQALSSSDRLQKLEEFVDNSFSVLNAYCDLSADDKLASIVDVIHGLVCDIESTNEENMSLKQYKNVIQEIFQIFSENVLSIENVIPVLTGYKLEFGEMRMELEKMDSCLGRSSELENQLQETEAKSKYFRDVFEKILAEFVDEDVTIESLSEKIIQMKTQALASTDFAQKLQEFANSCMSALSIEYDASSETVGDKLSSVLSSIQQLTAFKSDFESVTEENSLLIKYKEILERIIQTLSEDGDAVITIENVLDELLKYKIEFVEMHEKLEKIDENTSEIAHIKSKNNAFVHVFEKICTDFEGEIEIEMLPEVIKKLKSELNELHKFKLDVSSIVKIQLPDESDEIYSTEELISAIEATDKKITTLNKKLESVQEENTRLTEILSNYDMKLKEYSSIEGIISSLGTDFGSPMQTKIEEILERQIESPELNKQIEKLIEFNRAYLELESKLCKTIEDTKASENIIRNLQCVLDSEDVNNIENTVNDLKKEANELYVFKNLINEISVQLSADQESSDSSENLLSSIVNLKNQISIMTEKMETLEARNVKLSETCEDLDNKMEYVGNMELVISSISSVLEVDSKENIVLAVEDLKNDAAKIVTERDSYLQTIQCLFKKFSGNNDANNLPREEELKERVISKADSLSNEILRLKEFLNGIKQLLSDLSEVDLQFDDDIKLEDVKNAIEDIKKNLCEVYELKNENMNMKSEVEVMKEKMQAHFECVDIVFNLCNLLSETVGKTIAKCEILKVVDSLIQKGTIHLNESSVIDMEESIVKVSEIDNLRIELNDLKNSLAKMFDAEDLSRENLLEFVNNLKNDHANLVSKYNSLQSECVIYKDSFAEVMKSVFGNVSDDTGLEERIKLLTERFHALKEVENRHGEILSRNQLLADFQNSITEELGLTNPEPESTVQALKMLKSELENNQKNVHESKIQLDAITSEKDDLKDKVDNLITVIKENITCEKDVVLECHDFYKCEQLLLKMINDYNSYVNFYNDLCICLSDRVEDVSKESLCSAVATIKEENNCLNKALQELSATNEKIISDLNSAYESVMSKLDLTKENEKTLEELNKLVSGSTEDDLLQSVTNLIDEKSKMDARLQEMMSEISTMKNSMTEKQNVHCELDKCLSLLRAIKIELDMSDGDNHNELLDAISELKSKSDQASEELSSVSEQLRECAEELNLELSKINGKVAKEDNENKNILPTFQLLSSKSLLEQLKSDTNELVNLCNSNQAIVKNLKSESDKLSETIMNLNAASSEREALLQRIRIELELQTENDESVFDSIKMMKDSLQELTNENACVKATNDELSKTSESLKLELDESVKNGELLKGEKDGLNMQIKDNLETIDRLRMESENMNAKLTDSLDSVTRKDETIRTMETRMQELQNTIESNEKLIESLKNEVADQQKVMEDLRNKVKSIEDNSKTSENQGEVKNKIEDTLKELDKVKQKLDDFIDVDKTLKKKLITEIKNMKSDFKPGSDEQTSVQLLDTFEAVVMEKYQEVIITLNQNSEAERKSLKEKIIQLESKENKTKEWIEQLVAEADSTNQDINAKSMEIERLAEIVKKHENELMRKTEDLENIKESMKTCEAELSSLRTENHEMAEKLKDQLSEQNHSASDSLRLKEDLKKTIEERDALSNELDSKKIDTSRLQATVDTQQQELKGYFNKLNEQQVRLEEKDSIVSNLRDKNEACLQEIEDLKQELNKEKDECDRLSSSLNRLTAEYESVQQSLETNRKANEELESKLQEFFRDMNEAKEMAANLVESLKNEEQKAQAQQKALEKINEEKTNECNDLKTKLHLLEMEISKYDSPQGETISKLKEQVDAVNKTNKELRDDILEKEKLICNKQNECQRLENEVADLRQKYDNHSRTMSLLQSNVIKKDQELAKLENLKVEAIKLQDCLRDEEIKCAALSSKNSLLEKDLVDRANQITKLQLTVDKYENELKEIRANANVELDLIKSQLKEKEDMCNSVSNTAALQEKQIAESERMITKLKSDIICKDEDLSKMRKEVGQLTVSLEEATKYELKHQPKKLKLNALNKFENFGSNEKENNDMCLKLNTSHNTPQQQTGGCLKCRKLEKEIGLLFKVPVDGDAAVEKVKQSLVKLEEFESKYNNLQAEYKELDGECEDLNTQLKSLEAECMNMVCKTNELTQTCNKLKDDHEKELAMNATLKKKNDNLTKDLDACRVELERCREMVRGSRRERSAALRQPMDLSACEAPSTPDAGDFKSIKHRWEQLSTSTQKQQPPPTKDCHCEELTKQNQDLKLELADKNNKVTLLEIQIQGQNFPYKKKAATLEEALNEAKTKIMTLKQEVRRLQTCLHDVSVFQSCETCRNKAKTTTAEVAVQTTVTDTEASVSGSEIIQRQSMNILKEKTVKLERENMLLKRLCRDRNRKIESLEHDLKAGSGKKT</sequence>
<feature type="region of interest" description="Disordered" evidence="9">
    <location>
        <begin position="453"/>
        <end position="472"/>
    </location>
</feature>
<organism evidence="11 12">
    <name type="scientific">Laodelphax striatellus</name>
    <name type="common">Small brown planthopper</name>
    <name type="synonym">Delphax striatella</name>
    <dbReference type="NCBI Taxonomy" id="195883"/>
    <lineage>
        <taxon>Eukaryota</taxon>
        <taxon>Metazoa</taxon>
        <taxon>Ecdysozoa</taxon>
        <taxon>Arthropoda</taxon>
        <taxon>Hexapoda</taxon>
        <taxon>Insecta</taxon>
        <taxon>Pterygota</taxon>
        <taxon>Neoptera</taxon>
        <taxon>Paraneoptera</taxon>
        <taxon>Hemiptera</taxon>
        <taxon>Auchenorrhyncha</taxon>
        <taxon>Fulgoroidea</taxon>
        <taxon>Delphacidae</taxon>
        <taxon>Criomorphinae</taxon>
        <taxon>Laodelphax</taxon>
    </lineage>
</organism>
<evidence type="ECO:0000256" key="5">
    <source>
        <dbReference type="ARBA" id="ARBA00023175"/>
    </source>
</evidence>
<feature type="coiled-coil region" evidence="8">
    <location>
        <begin position="1811"/>
        <end position="1845"/>
    </location>
</feature>
<feature type="coiled-coil region" evidence="8">
    <location>
        <begin position="2596"/>
        <end position="2648"/>
    </location>
</feature>
<feature type="coiled-coil region" evidence="8">
    <location>
        <begin position="2365"/>
        <end position="2406"/>
    </location>
</feature>
<gene>
    <name evidence="11" type="ORF">LSTR_LSTR005512</name>
</gene>
<dbReference type="InterPro" id="IPR027640">
    <property type="entry name" value="Kinesin-like_fam"/>
</dbReference>
<feature type="compositionally biased region" description="Polar residues" evidence="9">
    <location>
        <begin position="792"/>
        <end position="835"/>
    </location>
</feature>
<feature type="region of interest" description="Disordered" evidence="9">
    <location>
        <begin position="787"/>
        <end position="835"/>
    </location>
</feature>
<evidence type="ECO:0000313" key="12">
    <source>
        <dbReference type="Proteomes" id="UP000291343"/>
    </source>
</evidence>
<comment type="caution">
    <text evidence="11">The sequence shown here is derived from an EMBL/GenBank/DDBJ whole genome shotgun (WGS) entry which is preliminary data.</text>
</comment>
<feature type="coiled-coil region" evidence="8">
    <location>
        <begin position="2959"/>
        <end position="3449"/>
    </location>
</feature>
<dbReference type="GO" id="GO:0000278">
    <property type="term" value="P:mitotic cell cycle"/>
    <property type="evidence" value="ECO:0007669"/>
    <property type="project" value="TreeGrafter"/>
</dbReference>
<dbReference type="PANTHER" id="PTHR47968">
    <property type="entry name" value="CENTROMERE PROTEIN E"/>
    <property type="match status" value="1"/>
</dbReference>
<feature type="coiled-coil region" evidence="8">
    <location>
        <begin position="924"/>
        <end position="951"/>
    </location>
</feature>
<dbReference type="PROSITE" id="PS50067">
    <property type="entry name" value="KINESIN_MOTOR_2"/>
    <property type="match status" value="1"/>
</dbReference>
<keyword evidence="12" id="KW-1185">Reference proteome</keyword>
<dbReference type="PANTHER" id="PTHR47968:SF75">
    <property type="entry name" value="CENTROMERE-ASSOCIATED PROTEIN E"/>
    <property type="match status" value="1"/>
</dbReference>
<dbReference type="PROSITE" id="PS00411">
    <property type="entry name" value="KINESIN_MOTOR_1"/>
    <property type="match status" value="1"/>
</dbReference>
<feature type="coiled-coil region" evidence="8">
    <location>
        <begin position="1076"/>
        <end position="1103"/>
    </location>
</feature>
<keyword evidence="5 7" id="KW-0505">Motor protein</keyword>
<dbReference type="Proteomes" id="UP000291343">
    <property type="component" value="Unassembled WGS sequence"/>
</dbReference>
<keyword evidence="6" id="KW-0206">Cytoskeleton</keyword>
<feature type="coiled-coil region" evidence="8">
    <location>
        <begin position="3708"/>
        <end position="3774"/>
    </location>
</feature>
<dbReference type="GO" id="GO:0008017">
    <property type="term" value="F:microtubule binding"/>
    <property type="evidence" value="ECO:0007669"/>
    <property type="project" value="InterPro"/>
</dbReference>
<feature type="coiled-coil region" evidence="8">
    <location>
        <begin position="349"/>
        <end position="402"/>
    </location>
</feature>
<keyword evidence="3 7" id="KW-0067">ATP-binding</keyword>
<feature type="coiled-coil region" evidence="8">
    <location>
        <begin position="1190"/>
        <end position="1217"/>
    </location>
</feature>
<dbReference type="PRINTS" id="PR00380">
    <property type="entry name" value="KINESINHEAVY"/>
</dbReference>
<dbReference type="STRING" id="195883.A0A482WY98"/>
<feature type="domain" description="Kinesin motor" evidence="10">
    <location>
        <begin position="9"/>
        <end position="333"/>
    </location>
</feature>
<comment type="similarity">
    <text evidence="7">Belongs to the TRAFAC class myosin-kinesin ATPase superfamily. Kinesin family.</text>
</comment>
<feature type="coiled-coil region" evidence="8">
    <location>
        <begin position="975"/>
        <end position="1009"/>
    </location>
</feature>
<evidence type="ECO:0000256" key="6">
    <source>
        <dbReference type="ARBA" id="ARBA00023212"/>
    </source>
</evidence>
<feature type="coiled-coil region" evidence="8">
    <location>
        <begin position="588"/>
        <end position="725"/>
    </location>
</feature>
<dbReference type="SUPFAM" id="SSF52540">
    <property type="entry name" value="P-loop containing nucleoside triphosphate hydrolases"/>
    <property type="match status" value="1"/>
</dbReference>
<dbReference type="InterPro" id="IPR001752">
    <property type="entry name" value="Kinesin_motor_dom"/>
</dbReference>
<feature type="region of interest" description="Disordered" evidence="9">
    <location>
        <begin position="410"/>
        <end position="438"/>
    </location>
</feature>
<accession>A0A482WY98</accession>
<evidence type="ECO:0000256" key="1">
    <source>
        <dbReference type="ARBA" id="ARBA00004245"/>
    </source>
</evidence>
<evidence type="ECO:0000256" key="4">
    <source>
        <dbReference type="ARBA" id="ARBA00023054"/>
    </source>
</evidence>
<evidence type="ECO:0000313" key="11">
    <source>
        <dbReference type="EMBL" id="RZF38151.1"/>
    </source>
</evidence>
<comment type="subcellular location">
    <subcellularLocation>
        <location evidence="1">Cytoplasm</location>
        <location evidence="1">Cytoskeleton</location>
    </subcellularLocation>
</comment>
<evidence type="ECO:0000256" key="8">
    <source>
        <dbReference type="SAM" id="Coils"/>
    </source>
</evidence>
<dbReference type="GO" id="GO:0005524">
    <property type="term" value="F:ATP binding"/>
    <property type="evidence" value="ECO:0007669"/>
    <property type="project" value="UniProtKB-UniRule"/>
</dbReference>
<name>A0A482WY98_LAOST</name>
<evidence type="ECO:0000256" key="9">
    <source>
        <dbReference type="SAM" id="MobiDB-lite"/>
    </source>
</evidence>
<evidence type="ECO:0000256" key="7">
    <source>
        <dbReference type="PROSITE-ProRule" id="PRU00283"/>
    </source>
</evidence>
<proteinExistence type="inferred from homology"/>
<evidence type="ECO:0000256" key="3">
    <source>
        <dbReference type="ARBA" id="ARBA00022840"/>
    </source>
</evidence>
<dbReference type="OrthoDB" id="21525at2759"/>
<feature type="coiled-coil region" evidence="8">
    <location>
        <begin position="1378"/>
        <end position="1422"/>
    </location>
</feature>
<reference evidence="11 12" key="1">
    <citation type="journal article" date="2017" name="Gigascience">
        <title>Genome sequence of the small brown planthopper, Laodelphax striatellus.</title>
        <authorList>
            <person name="Zhu J."/>
            <person name="Jiang F."/>
            <person name="Wang X."/>
            <person name="Yang P."/>
            <person name="Bao Y."/>
            <person name="Zhao W."/>
            <person name="Wang W."/>
            <person name="Lu H."/>
            <person name="Wang Q."/>
            <person name="Cui N."/>
            <person name="Li J."/>
            <person name="Chen X."/>
            <person name="Luo L."/>
            <person name="Yu J."/>
            <person name="Kang L."/>
            <person name="Cui F."/>
        </authorList>
    </citation>
    <scope>NUCLEOTIDE SEQUENCE [LARGE SCALE GENOMIC DNA]</scope>
    <source>
        <strain evidence="11">Lst14</strain>
    </source>
</reference>
<dbReference type="SMART" id="SM00129">
    <property type="entry name" value="KISc"/>
    <property type="match status" value="1"/>
</dbReference>
<dbReference type="Pfam" id="PF00225">
    <property type="entry name" value="Kinesin"/>
    <property type="match status" value="1"/>
</dbReference>
<dbReference type="FunFam" id="3.40.850.10:FF:000177">
    <property type="entry name" value="Kinesin-like protein"/>
    <property type="match status" value="1"/>
</dbReference>
<evidence type="ECO:0000259" key="10">
    <source>
        <dbReference type="PROSITE" id="PS50067"/>
    </source>
</evidence>
<dbReference type="InterPro" id="IPR019821">
    <property type="entry name" value="Kinesin_motor_CS"/>
</dbReference>
<feature type="coiled-coil region" evidence="8">
    <location>
        <begin position="3552"/>
        <end position="3649"/>
    </location>
</feature>
<dbReference type="CDD" id="cd01374">
    <property type="entry name" value="KISc_CENP_E"/>
    <property type="match status" value="1"/>
</dbReference>
<evidence type="ECO:0000256" key="2">
    <source>
        <dbReference type="ARBA" id="ARBA00022741"/>
    </source>
</evidence>
<feature type="coiled-coil region" evidence="8">
    <location>
        <begin position="2735"/>
        <end position="2908"/>
    </location>
</feature>
<dbReference type="EMBL" id="QKKF02022802">
    <property type="protein sequence ID" value="RZF38151.1"/>
    <property type="molecule type" value="Genomic_DNA"/>
</dbReference>
<dbReference type="GO" id="GO:0007018">
    <property type="term" value="P:microtubule-based movement"/>
    <property type="evidence" value="ECO:0007669"/>
    <property type="project" value="InterPro"/>
</dbReference>
<dbReference type="Gene3D" id="3.40.850.10">
    <property type="entry name" value="Kinesin motor domain"/>
    <property type="match status" value="1"/>
</dbReference>
<dbReference type="InParanoid" id="A0A482WY98"/>
<feature type="coiled-coil region" evidence="8">
    <location>
        <begin position="1979"/>
        <end position="2013"/>
    </location>
</feature>
<dbReference type="GO" id="GO:0003777">
    <property type="term" value="F:microtubule motor activity"/>
    <property type="evidence" value="ECO:0007669"/>
    <property type="project" value="InterPro"/>
</dbReference>
<dbReference type="SUPFAM" id="SSF90257">
    <property type="entry name" value="Myosin rod fragments"/>
    <property type="match status" value="1"/>
</dbReference>
<keyword evidence="2 7" id="KW-0547">Nucleotide-binding</keyword>
<keyword evidence="6" id="KW-0963">Cytoplasm</keyword>
<dbReference type="GO" id="GO:0005874">
    <property type="term" value="C:microtubule"/>
    <property type="evidence" value="ECO:0007669"/>
    <property type="project" value="TreeGrafter"/>
</dbReference>